<accession>A0A1H2IS79</accession>
<dbReference type="GO" id="GO:0043190">
    <property type="term" value="C:ATP-binding cassette (ABC) transporter complex"/>
    <property type="evidence" value="ECO:0007669"/>
    <property type="project" value="InterPro"/>
</dbReference>
<dbReference type="Proteomes" id="UP000182977">
    <property type="component" value="Chromosome I"/>
</dbReference>
<dbReference type="STRING" id="419479.SAMN04488563_1958"/>
<evidence type="ECO:0000313" key="8">
    <source>
        <dbReference type="EMBL" id="SDU46871.1"/>
    </source>
</evidence>
<dbReference type="RefSeq" id="WP_082155459.1">
    <property type="nucleotide sequence ID" value="NZ_LBMC01000019.1"/>
</dbReference>
<dbReference type="GO" id="GO:1904680">
    <property type="term" value="F:peptide transmembrane transporter activity"/>
    <property type="evidence" value="ECO:0007669"/>
    <property type="project" value="TreeGrafter"/>
</dbReference>
<dbReference type="SUPFAM" id="SSF53850">
    <property type="entry name" value="Periplasmic binding protein-like II"/>
    <property type="match status" value="1"/>
</dbReference>
<comment type="subcellular location">
    <subcellularLocation>
        <location evidence="1">Cell envelope</location>
    </subcellularLocation>
</comment>
<feature type="chain" id="PRO_5009276892" evidence="6">
    <location>
        <begin position="35"/>
        <end position="551"/>
    </location>
</feature>
<evidence type="ECO:0000313" key="9">
    <source>
        <dbReference type="Proteomes" id="UP000182977"/>
    </source>
</evidence>
<feature type="domain" description="Solute-binding protein family 5" evidence="7">
    <location>
        <begin position="108"/>
        <end position="462"/>
    </location>
</feature>
<protein>
    <submittedName>
        <fullName evidence="8">Peptide/nickel transport system substrate-binding protein</fullName>
    </submittedName>
</protein>
<evidence type="ECO:0000256" key="6">
    <source>
        <dbReference type="SAM" id="SignalP"/>
    </source>
</evidence>
<evidence type="ECO:0000256" key="4">
    <source>
        <dbReference type="ARBA" id="ARBA00022729"/>
    </source>
</evidence>
<dbReference type="CDD" id="cd00995">
    <property type="entry name" value="PBP2_NikA_DppA_OppA_like"/>
    <property type="match status" value="1"/>
</dbReference>
<dbReference type="InterPro" id="IPR000914">
    <property type="entry name" value="SBP_5_dom"/>
</dbReference>
<evidence type="ECO:0000259" key="7">
    <source>
        <dbReference type="Pfam" id="PF00496"/>
    </source>
</evidence>
<keyword evidence="4 6" id="KW-0732">Signal</keyword>
<name>A0A1H2IS79_9ACTN</name>
<evidence type="ECO:0000256" key="1">
    <source>
        <dbReference type="ARBA" id="ARBA00004196"/>
    </source>
</evidence>
<organism evidence="8 9">
    <name type="scientific">Jiangella alkaliphila</name>
    <dbReference type="NCBI Taxonomy" id="419479"/>
    <lineage>
        <taxon>Bacteria</taxon>
        <taxon>Bacillati</taxon>
        <taxon>Actinomycetota</taxon>
        <taxon>Actinomycetes</taxon>
        <taxon>Jiangellales</taxon>
        <taxon>Jiangellaceae</taxon>
        <taxon>Jiangella</taxon>
    </lineage>
</organism>
<evidence type="ECO:0000256" key="3">
    <source>
        <dbReference type="ARBA" id="ARBA00022448"/>
    </source>
</evidence>
<dbReference type="GO" id="GO:0042597">
    <property type="term" value="C:periplasmic space"/>
    <property type="evidence" value="ECO:0007669"/>
    <property type="project" value="UniProtKB-ARBA"/>
</dbReference>
<keyword evidence="3" id="KW-0813">Transport</keyword>
<dbReference type="PANTHER" id="PTHR30290:SF10">
    <property type="entry name" value="PERIPLASMIC OLIGOPEPTIDE-BINDING PROTEIN-RELATED"/>
    <property type="match status" value="1"/>
</dbReference>
<keyword evidence="9" id="KW-1185">Reference proteome</keyword>
<reference evidence="9" key="1">
    <citation type="submission" date="2016-10" db="EMBL/GenBank/DDBJ databases">
        <authorList>
            <person name="Varghese N."/>
            <person name="Submissions S."/>
        </authorList>
    </citation>
    <scope>NUCLEOTIDE SEQUENCE [LARGE SCALE GENOMIC DNA]</scope>
    <source>
        <strain evidence="9">DSM 45079</strain>
    </source>
</reference>
<gene>
    <name evidence="8" type="ORF">SAMN04488563_1958</name>
</gene>
<dbReference type="EMBL" id="LT629791">
    <property type="protein sequence ID" value="SDU46871.1"/>
    <property type="molecule type" value="Genomic_DNA"/>
</dbReference>
<dbReference type="OrthoDB" id="9764591at2"/>
<dbReference type="PIRSF" id="PIRSF002741">
    <property type="entry name" value="MppA"/>
    <property type="match status" value="1"/>
</dbReference>
<sequence length="551" mass="59306">MSGSTRNRGWRRARVVSCLLGATLLAACAGNAPADDDDPSSGESEHPGATARNVDAGQPVSDEHIAHLTVGIAGQVPLVDPSQNVMSGLSVNMNALEPLLQVGVDGNLEPWLASEWERVSDTVYEYTLREGVRFWDGTELTSEDVKYSWDRMAPAAGGTSTMFAAVASIEAPDEYTVRVTLQQPDASWQYVPAMYYGVIYQKAQAEQTGEEFGRPATLAVGTGPWKFDSLNPTSGMELSAHEDYWGGKPPIDRVSVKFFTDDNSMALAMRAGEIDIAPGISQPEGFVAAAGTASTYTTATCATSLVSMPTRTAPWDDIHVRRAVAHAINREDIIASTQGRAGAPLHTLISPQLFASLGSADEVEAALDQVETYPFDLDAARAELAQSSVPDGFSYDLTIPGSSSATAQVVSAQLAEIGIDATVTVVPDTAWFGMISEGDPMLTFTETGACTPDPDWDSIFLRTDDAGEPISLNLAQYTPPEVKELLAEGLLEQDPAERLRIYTELSKKVAEDVPYVPVYAEGNTYASAEYDIVEYDSFWMSFPWLLNVVAR</sequence>
<evidence type="ECO:0000256" key="5">
    <source>
        <dbReference type="SAM" id="MobiDB-lite"/>
    </source>
</evidence>
<dbReference type="Gene3D" id="3.10.105.10">
    <property type="entry name" value="Dipeptide-binding Protein, Domain 3"/>
    <property type="match status" value="1"/>
</dbReference>
<dbReference type="GO" id="GO:0015833">
    <property type="term" value="P:peptide transport"/>
    <property type="evidence" value="ECO:0007669"/>
    <property type="project" value="TreeGrafter"/>
</dbReference>
<proteinExistence type="inferred from homology"/>
<feature type="signal peptide" evidence="6">
    <location>
        <begin position="1"/>
        <end position="34"/>
    </location>
</feature>
<dbReference type="AlphaFoldDB" id="A0A1H2IS79"/>
<dbReference type="PANTHER" id="PTHR30290">
    <property type="entry name" value="PERIPLASMIC BINDING COMPONENT OF ABC TRANSPORTER"/>
    <property type="match status" value="1"/>
</dbReference>
<comment type="similarity">
    <text evidence="2">Belongs to the bacterial solute-binding protein 5 family.</text>
</comment>
<dbReference type="InterPro" id="IPR039424">
    <property type="entry name" value="SBP_5"/>
</dbReference>
<feature type="region of interest" description="Disordered" evidence="5">
    <location>
        <begin position="31"/>
        <end position="57"/>
    </location>
</feature>
<dbReference type="PROSITE" id="PS51257">
    <property type="entry name" value="PROKAR_LIPOPROTEIN"/>
    <property type="match status" value="1"/>
</dbReference>
<dbReference type="InterPro" id="IPR030678">
    <property type="entry name" value="Peptide/Ni-bd"/>
</dbReference>
<evidence type="ECO:0000256" key="2">
    <source>
        <dbReference type="ARBA" id="ARBA00005695"/>
    </source>
</evidence>
<dbReference type="GO" id="GO:0030313">
    <property type="term" value="C:cell envelope"/>
    <property type="evidence" value="ECO:0007669"/>
    <property type="project" value="UniProtKB-SubCell"/>
</dbReference>
<dbReference type="Pfam" id="PF00496">
    <property type="entry name" value="SBP_bac_5"/>
    <property type="match status" value="1"/>
</dbReference>
<dbReference type="Gene3D" id="3.40.190.10">
    <property type="entry name" value="Periplasmic binding protein-like II"/>
    <property type="match status" value="1"/>
</dbReference>